<dbReference type="Proteomes" id="UP000014480">
    <property type="component" value="Unassembled WGS sequence"/>
</dbReference>
<comment type="caution">
    <text evidence="2">The sequence shown here is derived from an EMBL/GenBank/DDBJ whole genome shotgun (WGS) entry which is preliminary data.</text>
</comment>
<feature type="compositionally biased region" description="Basic and acidic residues" evidence="1">
    <location>
        <begin position="44"/>
        <end position="56"/>
    </location>
</feature>
<dbReference type="EMBL" id="AMCV02000065">
    <property type="protein sequence ID" value="TDZ13338.1"/>
    <property type="molecule type" value="Genomic_DNA"/>
</dbReference>
<sequence length="96" mass="10422">MEVPHANNLARPSFGKYQLAPSLGERGPARSNLSIVEQAAGPPLDEHRRADSDPQRRPNGPDLVGPGRRSATRDPPVPVLRRSHRQRMGSGGNLDT</sequence>
<proteinExistence type="predicted"/>
<reference evidence="3" key="1">
    <citation type="journal article" date="2013" name="New Phytol.">
        <title>Comparative genomic and transcriptomic analyses reveal the hemibiotrophic stage shift of Colletotrichum fungi.</title>
        <authorList>
            <person name="Gan P."/>
            <person name="Ikeda K."/>
            <person name="Irieda H."/>
            <person name="Narusaka M."/>
            <person name="O'Connell R.J."/>
            <person name="Narusaka Y."/>
            <person name="Takano Y."/>
            <person name="Kubo Y."/>
            <person name="Shirasu K."/>
        </authorList>
    </citation>
    <scope>NUCLEOTIDE SEQUENCE [LARGE SCALE GENOMIC DNA]</scope>
    <source>
        <strain evidence="3">104-T / ATCC 96160 / CBS 514.97 / LARS 414 / MAFF 240422</strain>
    </source>
</reference>
<keyword evidence="3" id="KW-1185">Reference proteome</keyword>
<protein>
    <submittedName>
        <fullName evidence="2">Uncharacterized protein</fullName>
    </submittedName>
</protein>
<evidence type="ECO:0000256" key="1">
    <source>
        <dbReference type="SAM" id="MobiDB-lite"/>
    </source>
</evidence>
<evidence type="ECO:0000313" key="2">
    <source>
        <dbReference type="EMBL" id="TDZ13338.1"/>
    </source>
</evidence>
<name>A0A484F891_COLOR</name>
<evidence type="ECO:0000313" key="3">
    <source>
        <dbReference type="Proteomes" id="UP000014480"/>
    </source>
</evidence>
<gene>
    <name evidence="2" type="ORF">Cob_v013226</name>
</gene>
<organism evidence="2 3">
    <name type="scientific">Colletotrichum orbiculare (strain 104-T / ATCC 96160 / CBS 514.97 / LARS 414 / MAFF 240422)</name>
    <name type="common">Cucumber anthracnose fungus</name>
    <name type="synonym">Colletotrichum lagenarium</name>
    <dbReference type="NCBI Taxonomy" id="1213857"/>
    <lineage>
        <taxon>Eukaryota</taxon>
        <taxon>Fungi</taxon>
        <taxon>Dikarya</taxon>
        <taxon>Ascomycota</taxon>
        <taxon>Pezizomycotina</taxon>
        <taxon>Sordariomycetes</taxon>
        <taxon>Hypocreomycetidae</taxon>
        <taxon>Glomerellales</taxon>
        <taxon>Glomerellaceae</taxon>
        <taxon>Colletotrichum</taxon>
        <taxon>Colletotrichum orbiculare species complex</taxon>
    </lineage>
</organism>
<reference evidence="3" key="2">
    <citation type="journal article" date="2019" name="Mol. Plant Microbe Interact.">
        <title>Genome sequence resources for four phytopathogenic fungi from the Colletotrichum orbiculare species complex.</title>
        <authorList>
            <person name="Gan P."/>
            <person name="Tsushima A."/>
            <person name="Narusaka M."/>
            <person name="Narusaka Y."/>
            <person name="Takano Y."/>
            <person name="Kubo Y."/>
            <person name="Shirasu K."/>
        </authorList>
    </citation>
    <scope>GENOME REANNOTATION</scope>
    <source>
        <strain evidence="3">104-T / ATCC 96160 / CBS 514.97 / LARS 414 / MAFF 240422</strain>
    </source>
</reference>
<accession>A0A484F891</accession>
<dbReference type="AlphaFoldDB" id="A0A484F891"/>
<feature type="region of interest" description="Disordered" evidence="1">
    <location>
        <begin position="1"/>
        <end position="96"/>
    </location>
</feature>